<evidence type="ECO:0000256" key="10">
    <source>
        <dbReference type="ARBA" id="ARBA00023136"/>
    </source>
</evidence>
<feature type="signal peptide" evidence="15">
    <location>
        <begin position="1"/>
        <end position="31"/>
    </location>
</feature>
<keyword evidence="7" id="KW-0408">Iron</keyword>
<dbReference type="Pfam" id="PF00593">
    <property type="entry name" value="TonB_dep_Rec_b-barrel"/>
    <property type="match status" value="1"/>
</dbReference>
<dbReference type="SUPFAM" id="SSF56935">
    <property type="entry name" value="Porins"/>
    <property type="match status" value="1"/>
</dbReference>
<dbReference type="OrthoDB" id="9760333at2"/>
<evidence type="ECO:0000256" key="9">
    <source>
        <dbReference type="ARBA" id="ARBA00023077"/>
    </source>
</evidence>
<keyword evidence="2 12" id="KW-0813">Transport</keyword>
<evidence type="ECO:0000313" key="19">
    <source>
        <dbReference type="Proteomes" id="UP000309668"/>
    </source>
</evidence>
<keyword evidence="4" id="KW-0410">Iron transport</keyword>
<dbReference type="GO" id="GO:0006826">
    <property type="term" value="P:iron ion transport"/>
    <property type="evidence" value="ECO:0007669"/>
    <property type="project" value="UniProtKB-KW"/>
</dbReference>
<evidence type="ECO:0000256" key="15">
    <source>
        <dbReference type="SAM" id="SignalP"/>
    </source>
</evidence>
<name>A0A5S3P4Z3_9SPHN</name>
<evidence type="ECO:0000256" key="14">
    <source>
        <dbReference type="RuleBase" id="RU003357"/>
    </source>
</evidence>
<dbReference type="InterPro" id="IPR000531">
    <property type="entry name" value="Beta-barrel_TonB"/>
</dbReference>
<dbReference type="Proteomes" id="UP000309668">
    <property type="component" value="Unassembled WGS sequence"/>
</dbReference>
<dbReference type="InterPro" id="IPR036942">
    <property type="entry name" value="Beta-barrel_TonB_sf"/>
</dbReference>
<evidence type="ECO:0000256" key="1">
    <source>
        <dbReference type="ARBA" id="ARBA00004571"/>
    </source>
</evidence>
<keyword evidence="5 12" id="KW-0812">Transmembrane</keyword>
<sequence>MTNAPTLCRFTIRAALLGASAMAVTATPVLAQEADAERVDENVIIVTATKRDSTIQDVPFSINAQTQEDIQKSGAGTLEDLSRNVAGLSVQNLGPGQSQVSVRGVSAGQVVRDQPGVKEQVGVYLDESVISLSLFTPDLDLFDLNRVETLRGPQGTLFGSGSVGGTIRYITNQPIMGVTEGLVEANVNLVDGDDFGYHLKGAVNVPLTGNAAIRAVGYYTQYGGFINAIGPAGGEDVNDGERYGGRIAVRFEASPDVSITPRIIYQKVRSNGFNRQDIYNLYANDFTTTRPQVNFDEREQYLLLREGFEDETWIADLVVEAALDNIVITSVTSYTDREILVSRDASALTGSVSVDLGYPNAGVLLPSNLRDTTDVQSLTQELRFSSDYDGPFQWVLGGFYSATDRFYRQRLPTPGYAAVTDATLGAGTSAAVANGFDNLNSPYNADLPYNIKQIAIFGEGTYALTDAFDVTVGLRYYDFVEERRFISGGLFANGDNRRDKTTSDGFSPRVLLSYDINDSVTLNAQASKGFRLGGVNDPLNIRLCDGGVPGGPDAALFGSFQSYDDETLWNYEVGAKASGRGFYANVAGFYNDISNLQVTLDAGSCSSRIVFNVPDAHTMGLEAEFGFTPVTGLDLSVSGSLIEAEFDTTLPGALTTATGIREGNRLPSVPKFQVSASGSYEFPVGDSADAYISATYSHIGTRYTQPADQENNPRTFVHGLPFGGAPATAATTVDLLLPSYDLVNMSVGVDFDSGLSLVGYVNNLFDENALLSFDRERGGRARLAYSVNTPRTYGITVRQSF</sequence>
<evidence type="ECO:0000256" key="11">
    <source>
        <dbReference type="ARBA" id="ARBA00023237"/>
    </source>
</evidence>
<dbReference type="PANTHER" id="PTHR32552:SF81">
    <property type="entry name" value="TONB-DEPENDENT OUTER MEMBRANE RECEPTOR"/>
    <property type="match status" value="1"/>
</dbReference>
<dbReference type="InterPro" id="IPR039426">
    <property type="entry name" value="TonB-dep_rcpt-like"/>
</dbReference>
<dbReference type="Pfam" id="PF07715">
    <property type="entry name" value="Plug"/>
    <property type="match status" value="1"/>
</dbReference>
<feature type="domain" description="TonB-dependent receptor-like beta-barrel" evidence="16">
    <location>
        <begin position="350"/>
        <end position="764"/>
    </location>
</feature>
<evidence type="ECO:0000256" key="7">
    <source>
        <dbReference type="ARBA" id="ARBA00023004"/>
    </source>
</evidence>
<keyword evidence="9 14" id="KW-0798">TonB box</keyword>
<keyword evidence="10 12" id="KW-0472">Membrane</keyword>
<dbReference type="PROSITE" id="PS52016">
    <property type="entry name" value="TONB_DEPENDENT_REC_3"/>
    <property type="match status" value="1"/>
</dbReference>
<keyword evidence="18" id="KW-0675">Receptor</keyword>
<dbReference type="PROSITE" id="PS01156">
    <property type="entry name" value="TONB_DEPENDENT_REC_2"/>
    <property type="match status" value="1"/>
</dbReference>
<dbReference type="InterPro" id="IPR010917">
    <property type="entry name" value="TonB_rcpt_CS"/>
</dbReference>
<keyword evidence="3 12" id="KW-1134">Transmembrane beta strand</keyword>
<evidence type="ECO:0000256" key="8">
    <source>
        <dbReference type="ARBA" id="ARBA00023065"/>
    </source>
</evidence>
<comment type="subcellular location">
    <subcellularLocation>
        <location evidence="1 12">Cell outer membrane</location>
        <topology evidence="1 12">Multi-pass membrane protein</topology>
    </subcellularLocation>
</comment>
<keyword evidence="8" id="KW-0406">Ion transport</keyword>
<gene>
    <name evidence="18" type="ORF">FEV51_07170</name>
</gene>
<dbReference type="CDD" id="cd01347">
    <property type="entry name" value="ligand_gated_channel"/>
    <property type="match status" value="1"/>
</dbReference>
<keyword evidence="6 15" id="KW-0732">Signal</keyword>
<keyword evidence="19" id="KW-1185">Reference proteome</keyword>
<comment type="caution">
    <text evidence="18">The sequence shown here is derived from an EMBL/GenBank/DDBJ whole genome shotgun (WGS) entry which is preliminary data.</text>
</comment>
<evidence type="ECO:0000259" key="17">
    <source>
        <dbReference type="Pfam" id="PF07715"/>
    </source>
</evidence>
<evidence type="ECO:0000256" key="5">
    <source>
        <dbReference type="ARBA" id="ARBA00022692"/>
    </source>
</evidence>
<dbReference type="PANTHER" id="PTHR32552">
    <property type="entry name" value="FERRICHROME IRON RECEPTOR-RELATED"/>
    <property type="match status" value="1"/>
</dbReference>
<proteinExistence type="inferred from homology"/>
<comment type="similarity">
    <text evidence="12 14">Belongs to the TonB-dependent receptor family.</text>
</comment>
<evidence type="ECO:0000313" key="18">
    <source>
        <dbReference type="EMBL" id="TMM48077.1"/>
    </source>
</evidence>
<feature type="chain" id="PRO_5024319667" evidence="15">
    <location>
        <begin position="32"/>
        <end position="801"/>
    </location>
</feature>
<organism evidence="18 19">
    <name type="scientific">Qipengyuania marisflavi</name>
    <dbReference type="NCBI Taxonomy" id="2486356"/>
    <lineage>
        <taxon>Bacteria</taxon>
        <taxon>Pseudomonadati</taxon>
        <taxon>Pseudomonadota</taxon>
        <taxon>Alphaproteobacteria</taxon>
        <taxon>Sphingomonadales</taxon>
        <taxon>Erythrobacteraceae</taxon>
        <taxon>Qipengyuania</taxon>
    </lineage>
</organism>
<feature type="short sequence motif" description="TonB C-terminal box" evidence="13">
    <location>
        <begin position="784"/>
        <end position="801"/>
    </location>
</feature>
<dbReference type="EMBL" id="VCAO01000003">
    <property type="protein sequence ID" value="TMM48077.1"/>
    <property type="molecule type" value="Genomic_DNA"/>
</dbReference>
<dbReference type="RefSeq" id="WP_138617401.1">
    <property type="nucleotide sequence ID" value="NZ_VCAO01000003.1"/>
</dbReference>
<evidence type="ECO:0000256" key="3">
    <source>
        <dbReference type="ARBA" id="ARBA00022452"/>
    </source>
</evidence>
<dbReference type="GO" id="GO:0009279">
    <property type="term" value="C:cell outer membrane"/>
    <property type="evidence" value="ECO:0007669"/>
    <property type="project" value="UniProtKB-SubCell"/>
</dbReference>
<evidence type="ECO:0000259" key="16">
    <source>
        <dbReference type="Pfam" id="PF00593"/>
    </source>
</evidence>
<keyword evidence="11 12" id="KW-0998">Cell outer membrane</keyword>
<evidence type="ECO:0000256" key="13">
    <source>
        <dbReference type="PROSITE-ProRule" id="PRU10144"/>
    </source>
</evidence>
<accession>A0A5S3P4Z3</accession>
<reference evidence="18 19" key="1">
    <citation type="submission" date="2019-05" db="EMBL/GenBank/DDBJ databases">
        <title>Erythrobacter marisflavi sp. nov., isolated from isolated from water of an estuary environment.</title>
        <authorList>
            <person name="Yoon J.-H."/>
        </authorList>
    </citation>
    <scope>NUCLEOTIDE SEQUENCE [LARGE SCALE GENOMIC DNA]</scope>
    <source>
        <strain evidence="18 19">KEM-5</strain>
    </source>
</reference>
<evidence type="ECO:0000256" key="4">
    <source>
        <dbReference type="ARBA" id="ARBA00022496"/>
    </source>
</evidence>
<protein>
    <submittedName>
        <fullName evidence="18">TonB-dependent receptor</fullName>
    </submittedName>
</protein>
<evidence type="ECO:0000256" key="2">
    <source>
        <dbReference type="ARBA" id="ARBA00022448"/>
    </source>
</evidence>
<dbReference type="AlphaFoldDB" id="A0A5S3P4Z3"/>
<dbReference type="InterPro" id="IPR012910">
    <property type="entry name" value="Plug_dom"/>
</dbReference>
<dbReference type="Gene3D" id="2.40.170.20">
    <property type="entry name" value="TonB-dependent receptor, beta-barrel domain"/>
    <property type="match status" value="1"/>
</dbReference>
<evidence type="ECO:0000256" key="12">
    <source>
        <dbReference type="PROSITE-ProRule" id="PRU01360"/>
    </source>
</evidence>
<feature type="domain" description="TonB-dependent receptor plug" evidence="17">
    <location>
        <begin position="55"/>
        <end position="166"/>
    </location>
</feature>
<evidence type="ECO:0000256" key="6">
    <source>
        <dbReference type="ARBA" id="ARBA00022729"/>
    </source>
</evidence>